<evidence type="ECO:0000256" key="1">
    <source>
        <dbReference type="SAM" id="MobiDB-lite"/>
    </source>
</evidence>
<feature type="region of interest" description="Disordered" evidence="1">
    <location>
        <begin position="16"/>
        <end position="82"/>
    </location>
</feature>
<dbReference type="EMBL" id="CDMY01000591">
    <property type="protein sequence ID" value="CEM24786.1"/>
    <property type="molecule type" value="Genomic_DNA"/>
</dbReference>
<dbReference type="Gene3D" id="1.10.287.1490">
    <property type="match status" value="1"/>
</dbReference>
<feature type="compositionally biased region" description="Basic and acidic residues" evidence="1">
    <location>
        <begin position="68"/>
        <end position="82"/>
    </location>
</feature>
<feature type="region of interest" description="Disordered" evidence="1">
    <location>
        <begin position="461"/>
        <end position="514"/>
    </location>
</feature>
<proteinExistence type="predicted"/>
<reference evidence="2 3" key="1">
    <citation type="submission" date="2014-11" db="EMBL/GenBank/DDBJ databases">
        <authorList>
            <person name="Zhu J."/>
            <person name="Qi W."/>
            <person name="Song R."/>
        </authorList>
    </citation>
    <scope>NUCLEOTIDE SEQUENCE [LARGE SCALE GENOMIC DNA]</scope>
</reference>
<sequence length="1003" mass="106644">MLSKGQLLISPHTYAAKNRARLTHQHQQHPKDVPTGGQPLNPLGTGVTDREVEDDADAPVGGDASPDLEEHQLGNDYEAGPRGDARATIATEIESVQNQLAALDALVRFSSHVPSGHQPTPPQPQPQQATSSPSMDRPDHGDKGVYGRVTVSHRPFAELPVSRQRELQLGVGAGGVGSKGGAMAPAVPSFKLSLLPEVDIGDAGAGGGGDGDVDDTTGGGGAGGDRRPQRSSLFGWNKTPHAQTPTGSAAAAQPPSPPLPPPVRPAAAAAAAATAAAKDIVLSASQLSTAQKDTKKLTQSLSTGTAAAAGKPSPPLPPPAPAAPAAAAKVVHRQPTTKPVHRKTTTHRTVSVETDTPPPTHTTIPQQLAAMRVDMDRVTKDRDEALECLLMQKSLAAELMREKTDLEGRVATLRREKEGACGARRRVEQEGMRAKIELEGRVGFLEQQLGEAERRFAALTEEAAQSSAQTQSLKTQHSHHKQTIERLTSQLRDAESERDRLQKESADEKKSLDGLRSALRDLETEMAAAQERNASLKGEVRAHEQERHELRQRTRALEKCVADLQLQQRQTEAAHADTTAALEAEIATLQSENARLVRRKEAVTAEGGCQTDGASATEREREVWMLEQQLMGAQQLSHELANQLQASETRIRELEGDQQTQNDTYEEGEQGGDDVGGLIMAVASDDAADEDGHQQHTPGGHSQPPQLRLRIIPPTHRSSRDEEQDEHQQQQLWGGCTDRDPLPDHTQIAAPPPAAVKEDQPAAEEQEQEDDMAGVLWETRSEPADVFSRSWGGDSIEEQTCQDREPQQASGVAAAAAAEEEILLSSPVRQAPKAERDGGADSGVGDVPESVAAAAASKRLTLSSDLALGFRRTPPHRPPPPDPSYDSGQPSPPAPAPIPATPPHLTPHTKAADLTALEQPSPVRTGGTTDKVPLLPPSAQRPSPFAGHVNRRPEDDLSGGGSCVLGGGRGGGGGGHVTSSPLVRVERGKNGRQTAVRYNFARV</sequence>
<feature type="region of interest" description="Disordered" evidence="1">
    <location>
        <begin position="654"/>
        <end position="982"/>
    </location>
</feature>
<dbReference type="AlphaFoldDB" id="A0A0G4G7U9"/>
<feature type="compositionally biased region" description="Gly residues" evidence="1">
    <location>
        <begin position="958"/>
        <end position="976"/>
    </location>
</feature>
<protein>
    <submittedName>
        <fullName evidence="2">Uncharacterized protein</fullName>
    </submittedName>
</protein>
<keyword evidence="3" id="KW-1185">Reference proteome</keyword>
<dbReference type="PANTHER" id="PTHR48125">
    <property type="entry name" value="LP07818P1"/>
    <property type="match status" value="1"/>
</dbReference>
<dbReference type="PANTHER" id="PTHR48125:SF12">
    <property type="entry name" value="AT HOOK TRANSCRIPTION FACTOR FAMILY-RELATED"/>
    <property type="match status" value="1"/>
</dbReference>
<dbReference type="OMA" id="WETRSEP"/>
<feature type="compositionally biased region" description="Polar residues" evidence="1">
    <location>
        <begin position="230"/>
        <end position="247"/>
    </location>
</feature>
<feature type="compositionally biased region" description="Pro residues" evidence="1">
    <location>
        <begin position="312"/>
        <end position="322"/>
    </location>
</feature>
<feature type="compositionally biased region" description="Pro residues" evidence="1">
    <location>
        <begin position="254"/>
        <end position="264"/>
    </location>
</feature>
<feature type="compositionally biased region" description="Polar residues" evidence="1">
    <location>
        <begin position="288"/>
        <end position="305"/>
    </location>
</feature>
<feature type="region of interest" description="Disordered" evidence="1">
    <location>
        <begin position="201"/>
        <end position="266"/>
    </location>
</feature>
<feature type="compositionally biased region" description="Basic and acidic residues" evidence="1">
    <location>
        <begin position="136"/>
        <end position="145"/>
    </location>
</feature>
<name>A0A0G4G7U9_VITBC</name>
<feature type="region of interest" description="Disordered" evidence="1">
    <location>
        <begin position="288"/>
        <end position="363"/>
    </location>
</feature>
<organism evidence="2 3">
    <name type="scientific">Vitrella brassicaformis (strain CCMP3155)</name>
    <dbReference type="NCBI Taxonomy" id="1169540"/>
    <lineage>
        <taxon>Eukaryota</taxon>
        <taxon>Sar</taxon>
        <taxon>Alveolata</taxon>
        <taxon>Colpodellida</taxon>
        <taxon>Vitrellaceae</taxon>
        <taxon>Vitrella</taxon>
    </lineage>
</organism>
<evidence type="ECO:0000313" key="3">
    <source>
        <dbReference type="Proteomes" id="UP000041254"/>
    </source>
</evidence>
<feature type="compositionally biased region" description="Polar residues" evidence="1">
    <location>
        <begin position="463"/>
        <end position="475"/>
    </location>
</feature>
<feature type="region of interest" description="Disordered" evidence="1">
    <location>
        <begin position="111"/>
        <end position="147"/>
    </location>
</feature>
<feature type="compositionally biased region" description="Acidic residues" evidence="1">
    <location>
        <begin position="761"/>
        <end position="772"/>
    </location>
</feature>
<feature type="compositionally biased region" description="Basic residues" evidence="1">
    <location>
        <begin position="18"/>
        <end position="28"/>
    </location>
</feature>
<dbReference type="Proteomes" id="UP000041254">
    <property type="component" value="Unassembled WGS sequence"/>
</dbReference>
<feature type="compositionally biased region" description="Pro residues" evidence="1">
    <location>
        <begin position="890"/>
        <end position="905"/>
    </location>
</feature>
<dbReference type="VEuPathDB" id="CryptoDB:Vbra_282"/>
<dbReference type="InParanoid" id="A0A0G4G7U9"/>
<evidence type="ECO:0000313" key="2">
    <source>
        <dbReference type="EMBL" id="CEM24786.1"/>
    </source>
</evidence>
<gene>
    <name evidence="2" type="ORF">Vbra_282</name>
</gene>
<accession>A0A0G4G7U9</accession>
<feature type="compositionally biased region" description="Basic and acidic residues" evidence="1">
    <location>
        <begin position="492"/>
        <end position="514"/>
    </location>
</feature>